<keyword evidence="10" id="KW-1185">Reference proteome</keyword>
<evidence type="ECO:0000256" key="3">
    <source>
        <dbReference type="ARBA" id="ARBA00022763"/>
    </source>
</evidence>
<dbReference type="Proteomes" id="UP001342418">
    <property type="component" value="Chromosome"/>
</dbReference>
<protein>
    <recommendedName>
        <fullName evidence="2 7">DNA repair protein RecO</fullName>
    </recommendedName>
    <alternativeName>
        <fullName evidence="6 7">Recombination protein O</fullName>
    </alternativeName>
</protein>
<dbReference type="InterPro" id="IPR003717">
    <property type="entry name" value="RecO"/>
</dbReference>
<evidence type="ECO:0000256" key="1">
    <source>
        <dbReference type="ARBA" id="ARBA00007452"/>
    </source>
</evidence>
<dbReference type="Gene3D" id="2.40.50.140">
    <property type="entry name" value="Nucleic acid-binding proteins"/>
    <property type="match status" value="1"/>
</dbReference>
<comment type="function">
    <text evidence="7">Involved in DNA repair and RecF pathway recombination.</text>
</comment>
<dbReference type="SUPFAM" id="SSF57863">
    <property type="entry name" value="ArfGap/RecO-like zinc finger"/>
    <property type="match status" value="1"/>
</dbReference>
<dbReference type="SUPFAM" id="SSF50249">
    <property type="entry name" value="Nucleic acid-binding proteins"/>
    <property type="match status" value="1"/>
</dbReference>
<dbReference type="InterPro" id="IPR022572">
    <property type="entry name" value="DNA_rep/recomb_RecO_N"/>
</dbReference>
<keyword evidence="5 7" id="KW-0234">DNA repair</keyword>
<dbReference type="HAMAP" id="MF_00201">
    <property type="entry name" value="RecO"/>
    <property type="match status" value="1"/>
</dbReference>
<evidence type="ECO:0000313" key="10">
    <source>
        <dbReference type="Proteomes" id="UP001342418"/>
    </source>
</evidence>
<dbReference type="NCBIfam" id="TIGR00613">
    <property type="entry name" value="reco"/>
    <property type="match status" value="1"/>
</dbReference>
<dbReference type="Gene3D" id="1.20.1440.120">
    <property type="entry name" value="Recombination protein O, C-terminal domain"/>
    <property type="match status" value="1"/>
</dbReference>
<sequence>MEWRDDGMILGCRRHGETSTILEVMTAAHGRHLGLVRGGRSRRMQPLLQPGNRVELVWRARLDEHLGLFQVEPLELHAARLMASAAAVHGIQLLAAHLRLLPERDPHPALYETMCVVTRHLDEPRIAGSLMARFELAVLEELGFGLDLSRCALTGAREGLAFVSPKTGRAVTREAGQPWADKLLPLPELLGSGSRAEGDAGGLADAFGLTGHFLNRNVYEPRGIEAPDSRAGFLSALARALAKGENAA</sequence>
<gene>
    <name evidence="7 9" type="primary">recO</name>
    <name evidence="9" type="ORF">NTH_03484</name>
</gene>
<keyword evidence="3 7" id="KW-0227">DNA damage</keyword>
<feature type="domain" description="DNA replication/recombination mediator RecO N-terminal" evidence="8">
    <location>
        <begin position="1"/>
        <end position="72"/>
    </location>
</feature>
<evidence type="ECO:0000256" key="6">
    <source>
        <dbReference type="ARBA" id="ARBA00033409"/>
    </source>
</evidence>
<dbReference type="PANTHER" id="PTHR33991:SF1">
    <property type="entry name" value="DNA REPAIR PROTEIN RECO"/>
    <property type="match status" value="1"/>
</dbReference>
<dbReference type="PANTHER" id="PTHR33991">
    <property type="entry name" value="DNA REPAIR PROTEIN RECO"/>
    <property type="match status" value="1"/>
</dbReference>
<evidence type="ECO:0000313" key="9">
    <source>
        <dbReference type="EMBL" id="UUP18997.1"/>
    </source>
</evidence>
<dbReference type="InterPro" id="IPR042242">
    <property type="entry name" value="RecO_C"/>
</dbReference>
<evidence type="ECO:0000256" key="4">
    <source>
        <dbReference type="ARBA" id="ARBA00023172"/>
    </source>
</evidence>
<dbReference type="RefSeq" id="WP_338531183.1">
    <property type="nucleotide sequence ID" value="NZ_CP030941.1"/>
</dbReference>
<organism evidence="9 10">
    <name type="scientific">Nitratireductor thuwali</name>
    <dbReference type="NCBI Taxonomy" id="2267699"/>
    <lineage>
        <taxon>Bacteria</taxon>
        <taxon>Pseudomonadati</taxon>
        <taxon>Pseudomonadota</taxon>
        <taxon>Alphaproteobacteria</taxon>
        <taxon>Hyphomicrobiales</taxon>
        <taxon>Phyllobacteriaceae</taxon>
        <taxon>Nitratireductor</taxon>
    </lineage>
</organism>
<evidence type="ECO:0000256" key="7">
    <source>
        <dbReference type="HAMAP-Rule" id="MF_00201"/>
    </source>
</evidence>
<proteinExistence type="inferred from homology"/>
<dbReference type="InterPro" id="IPR012340">
    <property type="entry name" value="NA-bd_OB-fold"/>
</dbReference>
<evidence type="ECO:0000259" key="8">
    <source>
        <dbReference type="Pfam" id="PF11967"/>
    </source>
</evidence>
<name>A0ABY5MMH6_9HYPH</name>
<dbReference type="EMBL" id="CP030941">
    <property type="protein sequence ID" value="UUP18997.1"/>
    <property type="molecule type" value="Genomic_DNA"/>
</dbReference>
<dbReference type="InterPro" id="IPR037278">
    <property type="entry name" value="ARFGAP/RecO"/>
</dbReference>
<accession>A0ABY5MMH6</accession>
<comment type="similarity">
    <text evidence="1 7">Belongs to the RecO family.</text>
</comment>
<evidence type="ECO:0000256" key="2">
    <source>
        <dbReference type="ARBA" id="ARBA00021310"/>
    </source>
</evidence>
<reference evidence="9 10" key="1">
    <citation type="submission" date="2018-07" db="EMBL/GenBank/DDBJ databases">
        <title>Genome sequence of Nitratireductor thuwali#1536.</title>
        <authorList>
            <person name="Michoud G."/>
            <person name="Merlino G."/>
            <person name="Sefrji F.O."/>
            <person name="Daffonchio D."/>
        </authorList>
    </citation>
    <scope>NUCLEOTIDE SEQUENCE [LARGE SCALE GENOMIC DNA]</scope>
    <source>
        <strain evidence="10">Nit1536</strain>
    </source>
</reference>
<dbReference type="Pfam" id="PF02565">
    <property type="entry name" value="RecO_C"/>
    <property type="match status" value="1"/>
</dbReference>
<keyword evidence="4 7" id="KW-0233">DNA recombination</keyword>
<dbReference type="Pfam" id="PF11967">
    <property type="entry name" value="RecO_N"/>
    <property type="match status" value="1"/>
</dbReference>
<evidence type="ECO:0000256" key="5">
    <source>
        <dbReference type="ARBA" id="ARBA00023204"/>
    </source>
</evidence>